<reference evidence="1" key="1">
    <citation type="submission" date="2014-09" db="EMBL/GenBank/DDBJ databases">
        <authorList>
            <person name="Magalhaes I.L.F."/>
            <person name="Oliveira U."/>
            <person name="Santos F.R."/>
            <person name="Vidigal T.H.D.A."/>
            <person name="Brescovit A.D."/>
            <person name="Santos A.J."/>
        </authorList>
    </citation>
    <scope>NUCLEOTIDE SEQUENCE</scope>
    <source>
        <tissue evidence="1">Shoot tissue taken approximately 20 cm above the soil surface</tissue>
    </source>
</reference>
<proteinExistence type="predicted"/>
<accession>A0A0A9BBJ4</accession>
<reference evidence="1" key="2">
    <citation type="journal article" date="2015" name="Data Brief">
        <title>Shoot transcriptome of the giant reed, Arundo donax.</title>
        <authorList>
            <person name="Barrero R.A."/>
            <person name="Guerrero F.D."/>
            <person name="Moolhuijzen P."/>
            <person name="Goolsby J.A."/>
            <person name="Tidwell J."/>
            <person name="Bellgard S.E."/>
            <person name="Bellgard M.I."/>
        </authorList>
    </citation>
    <scope>NUCLEOTIDE SEQUENCE</scope>
    <source>
        <tissue evidence="1">Shoot tissue taken approximately 20 cm above the soil surface</tissue>
    </source>
</reference>
<dbReference type="AlphaFoldDB" id="A0A0A9BBJ4"/>
<evidence type="ECO:0000313" key="1">
    <source>
        <dbReference type="EMBL" id="JAD59538.1"/>
    </source>
</evidence>
<organism evidence="1">
    <name type="scientific">Arundo donax</name>
    <name type="common">Giant reed</name>
    <name type="synonym">Donax arundinaceus</name>
    <dbReference type="NCBI Taxonomy" id="35708"/>
    <lineage>
        <taxon>Eukaryota</taxon>
        <taxon>Viridiplantae</taxon>
        <taxon>Streptophyta</taxon>
        <taxon>Embryophyta</taxon>
        <taxon>Tracheophyta</taxon>
        <taxon>Spermatophyta</taxon>
        <taxon>Magnoliopsida</taxon>
        <taxon>Liliopsida</taxon>
        <taxon>Poales</taxon>
        <taxon>Poaceae</taxon>
        <taxon>PACMAD clade</taxon>
        <taxon>Arundinoideae</taxon>
        <taxon>Arundineae</taxon>
        <taxon>Arundo</taxon>
    </lineage>
</organism>
<dbReference type="EMBL" id="GBRH01238357">
    <property type="protein sequence ID" value="JAD59538.1"/>
    <property type="molecule type" value="Transcribed_RNA"/>
</dbReference>
<name>A0A0A9BBJ4_ARUDO</name>
<protein>
    <submittedName>
        <fullName evidence="1">Uncharacterized protein</fullName>
    </submittedName>
</protein>
<sequence length="37" mass="4226">MLGKFLHNDISRHPITKYDTGDICNMFMSFSGAIAHR</sequence>